<dbReference type="InterPro" id="IPR020456">
    <property type="entry name" value="Acylphosphatase"/>
</dbReference>
<proteinExistence type="inferred from homology"/>
<dbReference type="PRINTS" id="PR00112">
    <property type="entry name" value="ACYLPHPHTASE"/>
</dbReference>
<evidence type="ECO:0000259" key="6">
    <source>
        <dbReference type="PROSITE" id="PS51160"/>
    </source>
</evidence>
<feature type="active site" evidence="4">
    <location>
        <position position="22"/>
    </location>
</feature>
<evidence type="ECO:0000256" key="2">
    <source>
        <dbReference type="ARBA" id="ARBA00012150"/>
    </source>
</evidence>
<name>A0ABT1VYP6_9PROT</name>
<dbReference type="Gene3D" id="3.30.70.100">
    <property type="match status" value="1"/>
</dbReference>
<reference evidence="7 8" key="1">
    <citation type="submission" date="2022-06" db="EMBL/GenBank/DDBJ databases">
        <title>Rhizosaccharibacter gen. nov. sp. nov. KSS12, endophytic bacteria isolated from sugarcane.</title>
        <authorList>
            <person name="Pitiwittayakul N."/>
        </authorList>
    </citation>
    <scope>NUCLEOTIDE SEQUENCE [LARGE SCALE GENOMIC DNA]</scope>
    <source>
        <strain evidence="7 8">KSS12</strain>
    </source>
</reference>
<dbReference type="PROSITE" id="PS51160">
    <property type="entry name" value="ACYLPHOSPHATASE_3"/>
    <property type="match status" value="1"/>
</dbReference>
<evidence type="ECO:0000256" key="4">
    <source>
        <dbReference type="PROSITE-ProRule" id="PRU00520"/>
    </source>
</evidence>
<dbReference type="EMBL" id="JAMZEJ010000006">
    <property type="protein sequence ID" value="MCQ8241446.1"/>
    <property type="molecule type" value="Genomic_DNA"/>
</dbReference>
<dbReference type="InterPro" id="IPR036046">
    <property type="entry name" value="Acylphosphatase-like_dom_sf"/>
</dbReference>
<keyword evidence="4" id="KW-0378">Hydrolase</keyword>
<evidence type="ECO:0000313" key="7">
    <source>
        <dbReference type="EMBL" id="MCQ8241446.1"/>
    </source>
</evidence>
<evidence type="ECO:0000256" key="3">
    <source>
        <dbReference type="ARBA" id="ARBA00047645"/>
    </source>
</evidence>
<evidence type="ECO:0000256" key="1">
    <source>
        <dbReference type="ARBA" id="ARBA00005614"/>
    </source>
</evidence>
<organism evidence="7 8">
    <name type="scientific">Rhizosaccharibacter radicis</name>
    <dbReference type="NCBI Taxonomy" id="2782605"/>
    <lineage>
        <taxon>Bacteria</taxon>
        <taxon>Pseudomonadati</taxon>
        <taxon>Pseudomonadota</taxon>
        <taxon>Alphaproteobacteria</taxon>
        <taxon>Acetobacterales</taxon>
        <taxon>Acetobacteraceae</taxon>
        <taxon>Rhizosaccharibacter</taxon>
    </lineage>
</organism>
<dbReference type="EC" id="3.6.1.7" evidence="2 4"/>
<sequence>MTEHHRTQRWLIVGRVQGVGYRDWMCRAAGALGVAGWVRNLGTGEVEALVRAPGDVLDRLREACRSGPSAAIVAEIRERDVAEGTDSVGFERRPDATGR</sequence>
<protein>
    <recommendedName>
        <fullName evidence="2 4">acylphosphatase</fullName>
        <ecNumber evidence="2 4">3.6.1.7</ecNumber>
    </recommendedName>
</protein>
<gene>
    <name evidence="7" type="ORF">NFI88_11425</name>
</gene>
<evidence type="ECO:0000256" key="5">
    <source>
        <dbReference type="RuleBase" id="RU004168"/>
    </source>
</evidence>
<dbReference type="RefSeq" id="WP_422920185.1">
    <property type="nucleotide sequence ID" value="NZ_JAMZEJ010000006.1"/>
</dbReference>
<accession>A0ABT1VYP6</accession>
<comment type="caution">
    <text evidence="7">The sequence shown here is derived from an EMBL/GenBank/DDBJ whole genome shotgun (WGS) entry which is preliminary data.</text>
</comment>
<dbReference type="Pfam" id="PF00708">
    <property type="entry name" value="Acylphosphatase"/>
    <property type="match status" value="1"/>
</dbReference>
<keyword evidence="8" id="KW-1185">Reference proteome</keyword>
<evidence type="ECO:0000313" key="8">
    <source>
        <dbReference type="Proteomes" id="UP001524547"/>
    </source>
</evidence>
<dbReference type="SUPFAM" id="SSF54975">
    <property type="entry name" value="Acylphosphatase/BLUF domain-like"/>
    <property type="match status" value="1"/>
</dbReference>
<dbReference type="InterPro" id="IPR001792">
    <property type="entry name" value="Acylphosphatase-like_dom"/>
</dbReference>
<feature type="domain" description="Acylphosphatase-like" evidence="6">
    <location>
        <begin position="7"/>
        <end position="94"/>
    </location>
</feature>
<comment type="catalytic activity">
    <reaction evidence="3 4">
        <text>an acyl phosphate + H2O = a carboxylate + phosphate + H(+)</text>
        <dbReference type="Rhea" id="RHEA:14965"/>
        <dbReference type="ChEBI" id="CHEBI:15377"/>
        <dbReference type="ChEBI" id="CHEBI:15378"/>
        <dbReference type="ChEBI" id="CHEBI:29067"/>
        <dbReference type="ChEBI" id="CHEBI:43474"/>
        <dbReference type="ChEBI" id="CHEBI:59918"/>
        <dbReference type="EC" id="3.6.1.7"/>
    </reaction>
</comment>
<feature type="active site" evidence="4">
    <location>
        <position position="40"/>
    </location>
</feature>
<dbReference type="Proteomes" id="UP001524547">
    <property type="component" value="Unassembled WGS sequence"/>
</dbReference>
<comment type="similarity">
    <text evidence="1 5">Belongs to the acylphosphatase family.</text>
</comment>
<dbReference type="PANTHER" id="PTHR47268:SF4">
    <property type="entry name" value="ACYLPHOSPHATASE"/>
    <property type="match status" value="1"/>
</dbReference>
<dbReference type="PANTHER" id="PTHR47268">
    <property type="entry name" value="ACYLPHOSPHATASE"/>
    <property type="match status" value="1"/>
</dbReference>